<dbReference type="AlphaFoldDB" id="A0AAD3XHS2"/>
<keyword evidence="2" id="KW-1185">Reference proteome</keyword>
<comment type="caution">
    <text evidence="1">The sequence shown here is derived from an EMBL/GenBank/DDBJ whole genome shotgun (WGS) entry which is preliminary data.</text>
</comment>
<reference evidence="1" key="1">
    <citation type="submission" date="2023-05" db="EMBL/GenBank/DDBJ databases">
        <title>Nepenthes gracilis genome sequencing.</title>
        <authorList>
            <person name="Fukushima K."/>
        </authorList>
    </citation>
    <scope>NUCLEOTIDE SEQUENCE</scope>
    <source>
        <strain evidence="1">SING2019-196</strain>
    </source>
</reference>
<accession>A0AAD3XHS2</accession>
<proteinExistence type="predicted"/>
<evidence type="ECO:0000313" key="2">
    <source>
        <dbReference type="Proteomes" id="UP001279734"/>
    </source>
</evidence>
<protein>
    <submittedName>
        <fullName evidence="1">Uncharacterized protein</fullName>
    </submittedName>
</protein>
<name>A0AAD3XHS2_NEPGR</name>
<organism evidence="1 2">
    <name type="scientific">Nepenthes gracilis</name>
    <name type="common">Slender pitcher plant</name>
    <dbReference type="NCBI Taxonomy" id="150966"/>
    <lineage>
        <taxon>Eukaryota</taxon>
        <taxon>Viridiplantae</taxon>
        <taxon>Streptophyta</taxon>
        <taxon>Embryophyta</taxon>
        <taxon>Tracheophyta</taxon>
        <taxon>Spermatophyta</taxon>
        <taxon>Magnoliopsida</taxon>
        <taxon>eudicotyledons</taxon>
        <taxon>Gunneridae</taxon>
        <taxon>Pentapetalae</taxon>
        <taxon>Caryophyllales</taxon>
        <taxon>Nepenthaceae</taxon>
        <taxon>Nepenthes</taxon>
    </lineage>
</organism>
<dbReference type="EMBL" id="BSYO01000005">
    <property type="protein sequence ID" value="GMH04950.1"/>
    <property type="molecule type" value="Genomic_DNA"/>
</dbReference>
<sequence length="109" mass="12609">MLTWRAEGLVFWFEKKMLESVPKAGVNFNVLRGPDSIPFMQRGLFHFVIVHWGTVPDIIMKMGRSRYHVLGLVSRMAVLDSRFWPSKSHAYGKAVFKLKVDFASCFWDG</sequence>
<dbReference type="Proteomes" id="UP001279734">
    <property type="component" value="Unassembled WGS sequence"/>
</dbReference>
<gene>
    <name evidence="1" type="ORF">Nepgr_006790</name>
</gene>
<evidence type="ECO:0000313" key="1">
    <source>
        <dbReference type="EMBL" id="GMH04950.1"/>
    </source>
</evidence>